<name>A0A9W8A549_9FUNG</name>
<comment type="caution">
    <text evidence="3">The sequence shown here is derived from an EMBL/GenBank/DDBJ whole genome shotgun (WGS) entry which is preliminary data.</text>
</comment>
<keyword evidence="2" id="KW-1133">Transmembrane helix</keyword>
<sequence length="382" mass="42569">MNTLRTDIDINASDMISSSLNDTIIRSRTDEKMREKYEAEQKKYYESPGDGGCFGIGSSSSNNTGGRRKESGNGMGRSYRKKLVSCFGCDMFCILAVLSVSGFLGVAIGLYIYGDSYNHFFERYLPESVQSRHNSLGFDNIFVIDRRFSKIDDVTNNNNNSGYHLDSMNSTAQDLKFIYSSITIPKTLTTTAKTEGAADQQKDIKGSDSSSGANKWSLPEDETYLHINSPNCWLPYLKVLDHFAHSSETSKSQDMLVLESNTGVHANIKLRLLHVLTGLPSTWDIIQLNDPLITSRHDEGNADDIPFVGAPLHHRIIRGGGCPYGGFAISKPAAKNIIKWLDNSDNAKEFSHSFKDAIRKGNFHVYRIYPPILKPNHPGTFK</sequence>
<dbReference type="EMBL" id="JANBPU010000067">
    <property type="protein sequence ID" value="KAJ1917605.1"/>
    <property type="molecule type" value="Genomic_DNA"/>
</dbReference>
<keyword evidence="4" id="KW-1185">Reference proteome</keyword>
<protein>
    <submittedName>
        <fullName evidence="3">Uncharacterized protein</fullName>
    </submittedName>
</protein>
<evidence type="ECO:0000313" key="4">
    <source>
        <dbReference type="Proteomes" id="UP001150538"/>
    </source>
</evidence>
<keyword evidence="2" id="KW-0472">Membrane</keyword>
<dbReference type="AlphaFoldDB" id="A0A9W8A549"/>
<feature type="region of interest" description="Disordered" evidence="1">
    <location>
        <begin position="191"/>
        <end position="214"/>
    </location>
</feature>
<keyword evidence="2" id="KW-0812">Transmembrane</keyword>
<feature type="transmembrane region" description="Helical" evidence="2">
    <location>
        <begin position="83"/>
        <end position="113"/>
    </location>
</feature>
<organism evidence="3 4">
    <name type="scientific">Mycoemilia scoparia</name>
    <dbReference type="NCBI Taxonomy" id="417184"/>
    <lineage>
        <taxon>Eukaryota</taxon>
        <taxon>Fungi</taxon>
        <taxon>Fungi incertae sedis</taxon>
        <taxon>Zoopagomycota</taxon>
        <taxon>Kickxellomycotina</taxon>
        <taxon>Kickxellomycetes</taxon>
        <taxon>Kickxellales</taxon>
        <taxon>Kickxellaceae</taxon>
        <taxon>Mycoemilia</taxon>
    </lineage>
</organism>
<evidence type="ECO:0000256" key="1">
    <source>
        <dbReference type="SAM" id="MobiDB-lite"/>
    </source>
</evidence>
<reference evidence="3" key="1">
    <citation type="submission" date="2022-07" db="EMBL/GenBank/DDBJ databases">
        <title>Phylogenomic reconstructions and comparative analyses of Kickxellomycotina fungi.</title>
        <authorList>
            <person name="Reynolds N.K."/>
            <person name="Stajich J.E."/>
            <person name="Barry K."/>
            <person name="Grigoriev I.V."/>
            <person name="Crous P."/>
            <person name="Smith M.E."/>
        </authorList>
    </citation>
    <scope>NUCLEOTIDE SEQUENCE</scope>
    <source>
        <strain evidence="3">NBRC 100468</strain>
    </source>
</reference>
<dbReference type="Proteomes" id="UP001150538">
    <property type="component" value="Unassembled WGS sequence"/>
</dbReference>
<proteinExistence type="predicted"/>
<feature type="region of interest" description="Disordered" evidence="1">
    <location>
        <begin position="55"/>
        <end position="76"/>
    </location>
</feature>
<evidence type="ECO:0000313" key="3">
    <source>
        <dbReference type="EMBL" id="KAJ1917605.1"/>
    </source>
</evidence>
<gene>
    <name evidence="3" type="ORF">H4219_003119</name>
</gene>
<accession>A0A9W8A549</accession>
<feature type="compositionally biased region" description="Low complexity" evidence="1">
    <location>
        <begin position="56"/>
        <end position="65"/>
    </location>
</feature>
<dbReference type="OrthoDB" id="47375at2759"/>
<evidence type="ECO:0000256" key="2">
    <source>
        <dbReference type="SAM" id="Phobius"/>
    </source>
</evidence>